<gene>
    <name evidence="7" type="ORF">SAMN05216234_14318</name>
</gene>
<dbReference type="InterPro" id="IPR017039">
    <property type="entry name" value="Virul_fac_BrkB"/>
</dbReference>
<evidence type="ECO:0000256" key="1">
    <source>
        <dbReference type="ARBA" id="ARBA00004651"/>
    </source>
</evidence>
<dbReference type="AlphaFoldDB" id="A0A1I5TFD2"/>
<dbReference type="EMBL" id="FOXB01000043">
    <property type="protein sequence ID" value="SFP81397.1"/>
    <property type="molecule type" value="Genomic_DNA"/>
</dbReference>
<organism evidence="7 8">
    <name type="scientific">Hydrogenimonas thermophila</name>
    <dbReference type="NCBI Taxonomy" id="223786"/>
    <lineage>
        <taxon>Bacteria</taxon>
        <taxon>Pseudomonadati</taxon>
        <taxon>Campylobacterota</taxon>
        <taxon>Epsilonproteobacteria</taxon>
        <taxon>Campylobacterales</taxon>
        <taxon>Hydrogenimonadaceae</taxon>
        <taxon>Hydrogenimonas</taxon>
    </lineage>
</organism>
<dbReference type="PANTHER" id="PTHR30213:SF0">
    <property type="entry name" value="UPF0761 MEMBRANE PROTEIN YIHY"/>
    <property type="match status" value="1"/>
</dbReference>
<evidence type="ECO:0000256" key="4">
    <source>
        <dbReference type="ARBA" id="ARBA00022989"/>
    </source>
</evidence>
<feature type="transmembrane region" description="Helical" evidence="6">
    <location>
        <begin position="126"/>
        <end position="149"/>
    </location>
</feature>
<dbReference type="PANTHER" id="PTHR30213">
    <property type="entry name" value="INNER MEMBRANE PROTEIN YHJD"/>
    <property type="match status" value="1"/>
</dbReference>
<dbReference type="NCBIfam" id="TIGR00765">
    <property type="entry name" value="yihY_not_rbn"/>
    <property type="match status" value="1"/>
</dbReference>
<evidence type="ECO:0000256" key="2">
    <source>
        <dbReference type="ARBA" id="ARBA00022475"/>
    </source>
</evidence>
<proteinExistence type="predicted"/>
<name>A0A1I5TFD2_9BACT</name>
<dbReference type="OrthoDB" id="5372455at2"/>
<keyword evidence="5 6" id="KW-0472">Membrane</keyword>
<protein>
    <submittedName>
        <fullName evidence="7">tRNA-processing RNAse BN</fullName>
    </submittedName>
</protein>
<evidence type="ECO:0000313" key="7">
    <source>
        <dbReference type="EMBL" id="SFP81397.1"/>
    </source>
</evidence>
<sequence>MNKFLQTARFGFRKLKEFYDPDITYYAASLSFYTIFTLIPLLLISFSIIVRLPNFSEQYEKIKAFIFSNIMPASQDTVASYIDTFLANTSKLGIIGFIFILFASIMFFQNYEYIVSKIFKTKQKGFWNALTTYWTLITLGPMALAASIYLSVKIQQLLNATTYTSKIDFLSIFPYLIIWMLFFVTYKISTTVIIKLKAAFISSFFASLIWYLGKNLFIQYTLSNKTYATVYGSFSTLLFFFLWIYLSWIIFLYGQKLCYLLNKEDKPDKSDNNLNIEYLTPSDSKKR</sequence>
<feature type="transmembrane region" description="Helical" evidence="6">
    <location>
        <begin position="230"/>
        <end position="253"/>
    </location>
</feature>
<feature type="transmembrane region" description="Helical" evidence="6">
    <location>
        <begin position="198"/>
        <end position="218"/>
    </location>
</feature>
<dbReference type="PIRSF" id="PIRSF035875">
    <property type="entry name" value="RNase_BN"/>
    <property type="match status" value="1"/>
</dbReference>
<evidence type="ECO:0000256" key="5">
    <source>
        <dbReference type="ARBA" id="ARBA00023136"/>
    </source>
</evidence>
<feature type="transmembrane region" description="Helical" evidence="6">
    <location>
        <begin position="169"/>
        <end position="186"/>
    </location>
</feature>
<dbReference type="RefSeq" id="WP_092913767.1">
    <property type="nucleotide sequence ID" value="NZ_FOXB01000043.1"/>
</dbReference>
<evidence type="ECO:0000313" key="8">
    <source>
        <dbReference type="Proteomes" id="UP000199227"/>
    </source>
</evidence>
<dbReference type="GO" id="GO:0005886">
    <property type="term" value="C:plasma membrane"/>
    <property type="evidence" value="ECO:0007669"/>
    <property type="project" value="UniProtKB-SubCell"/>
</dbReference>
<comment type="subcellular location">
    <subcellularLocation>
        <location evidence="1">Cell membrane</location>
        <topology evidence="1">Multi-pass membrane protein</topology>
    </subcellularLocation>
</comment>
<keyword evidence="4 6" id="KW-1133">Transmembrane helix</keyword>
<evidence type="ECO:0000256" key="3">
    <source>
        <dbReference type="ARBA" id="ARBA00022692"/>
    </source>
</evidence>
<dbReference type="STRING" id="223786.SAMN05216234_14318"/>
<dbReference type="Proteomes" id="UP000199227">
    <property type="component" value="Unassembled WGS sequence"/>
</dbReference>
<keyword evidence="3 6" id="KW-0812">Transmembrane</keyword>
<reference evidence="7 8" key="1">
    <citation type="submission" date="2016-10" db="EMBL/GenBank/DDBJ databases">
        <authorList>
            <person name="de Groot N.N."/>
        </authorList>
    </citation>
    <scope>NUCLEOTIDE SEQUENCE [LARGE SCALE GENOMIC DNA]</scope>
    <source>
        <strain evidence="7 8">EP1-55-1</strain>
    </source>
</reference>
<dbReference type="Pfam" id="PF03631">
    <property type="entry name" value="Virul_fac_BrkB"/>
    <property type="match status" value="1"/>
</dbReference>
<keyword evidence="2" id="KW-1003">Cell membrane</keyword>
<feature type="transmembrane region" description="Helical" evidence="6">
    <location>
        <begin position="94"/>
        <end position="114"/>
    </location>
</feature>
<evidence type="ECO:0000256" key="6">
    <source>
        <dbReference type="SAM" id="Phobius"/>
    </source>
</evidence>
<feature type="transmembrane region" description="Helical" evidence="6">
    <location>
        <begin position="23"/>
        <end position="50"/>
    </location>
</feature>
<accession>A0A1I5TFD2</accession>
<keyword evidence="8" id="KW-1185">Reference proteome</keyword>